<feature type="transmembrane region" description="Helical" evidence="7">
    <location>
        <begin position="276"/>
        <end position="303"/>
    </location>
</feature>
<feature type="domain" description="Mechanosensitive ion channel MscS C-terminal" evidence="10">
    <location>
        <begin position="725"/>
        <end position="808"/>
    </location>
</feature>
<evidence type="ECO:0000256" key="7">
    <source>
        <dbReference type="SAM" id="Phobius"/>
    </source>
</evidence>
<evidence type="ECO:0000256" key="2">
    <source>
        <dbReference type="ARBA" id="ARBA00008017"/>
    </source>
</evidence>
<dbReference type="PANTHER" id="PTHR30347">
    <property type="entry name" value="POTASSIUM CHANNEL RELATED"/>
    <property type="match status" value="1"/>
</dbReference>
<sequence>MPYCFYNIKISKAKVTLLLLIAFSFFFAEASIAQKQKKTLTVQSDSLKFALKYRDSLLHKAKKSDTSINHLLDKIEYYTAAFNEINSALAKGIDTLEISNGLPRLERGIKIVKETVNNNDKSSTLRYLYAVRDILTHIEDRLDDWQEKLSERNARLIKIQSRIQEFKSDSSLNYIPSENALQKQYLEQWTVLNTKFNKLQGISRQKLLNIGLLQNRVVQNYIKIADYKNQINEILDKFAEKAISKEYPYLWQSKPSEYLNSLSYAWQETLKMNKRLLLYFAISNYDIHLYGILLLAAFFYWVIRSLKKIRKNNIEAGEIFNQADFVPKHPFLSSLVVSCVITTFFYDHPPVIFVEAVMFILLISTGILLRTLWPKSLFRYWLLIVGLTIFYDISNLFIKVCYTDRIAIFLLSIICLVGCISFLKSLKKTDLVLPARYFLFLRIFMAMQVASLLLNLAGRFSIAKLLGVTALSGLWQAISLYVFVRVIMEAIFLHLEGDKSSDNEPSYFDYKTLQSRLQNIVTFITGIFWLIWMAENFNIIDFLVDFSTTLLTQYHTIGDTKFTFGNVLVFVIIIWIASALSKIITYFFEFADQHAVTTTRKNKLSSSILLVKLTIFGVGFLLAIIASSIPVEKINIIIGALSVGIGFGLQTIVNNLVSGVILAFEKPVQIGDVIEVGGHSGTIKEMGIRASKIATGDGSEIIVPNGDLLSQHLVNWTLSNNNRRVELVIRVAYGSELNKVRKLLYQLITKREDVMKDPGPAVLIQNFSDNAVDFQILFWVADLGKSAELKSRVLNDIYQTFDVEGIEIPFPQRNLHLHYPPEKETEKLPVKEAPDKDK</sequence>
<comment type="similarity">
    <text evidence="2">Belongs to the MscS (TC 1.A.23) family.</text>
</comment>
<organism evidence="11 12">
    <name type="scientific">Mucilaginibacter arboris</name>
    <dbReference type="NCBI Taxonomy" id="2682090"/>
    <lineage>
        <taxon>Bacteria</taxon>
        <taxon>Pseudomonadati</taxon>
        <taxon>Bacteroidota</taxon>
        <taxon>Sphingobacteriia</taxon>
        <taxon>Sphingobacteriales</taxon>
        <taxon>Sphingobacteriaceae</taxon>
        <taxon>Mucilaginibacter</taxon>
    </lineage>
</organism>
<dbReference type="InterPro" id="IPR006685">
    <property type="entry name" value="MscS_channel_2nd"/>
</dbReference>
<dbReference type="Pfam" id="PF21082">
    <property type="entry name" value="MS_channel_3rd"/>
    <property type="match status" value="1"/>
</dbReference>
<dbReference type="AlphaFoldDB" id="A0A7K1SX41"/>
<proteinExistence type="inferred from homology"/>
<dbReference type="SUPFAM" id="SSF50182">
    <property type="entry name" value="Sm-like ribonucleoproteins"/>
    <property type="match status" value="1"/>
</dbReference>
<keyword evidence="5 7" id="KW-1133">Transmembrane helix</keyword>
<feature type="signal peptide" evidence="8">
    <location>
        <begin position="1"/>
        <end position="30"/>
    </location>
</feature>
<feature type="domain" description="Mechanosensitive ion channel MscS" evidence="9">
    <location>
        <begin position="651"/>
        <end position="717"/>
    </location>
</feature>
<dbReference type="Proteomes" id="UP000462014">
    <property type="component" value="Unassembled WGS sequence"/>
</dbReference>
<dbReference type="InterPro" id="IPR049278">
    <property type="entry name" value="MS_channel_C"/>
</dbReference>
<feature type="transmembrane region" description="Helical" evidence="7">
    <location>
        <begin position="609"/>
        <end position="630"/>
    </location>
</feature>
<dbReference type="GO" id="GO:0008381">
    <property type="term" value="F:mechanosensitive monoatomic ion channel activity"/>
    <property type="evidence" value="ECO:0007669"/>
    <property type="project" value="UniProtKB-ARBA"/>
</dbReference>
<dbReference type="Pfam" id="PF00924">
    <property type="entry name" value="MS_channel_2nd"/>
    <property type="match status" value="1"/>
</dbReference>
<comment type="caution">
    <text evidence="11">The sequence shown here is derived from an EMBL/GenBank/DDBJ whole genome shotgun (WGS) entry which is preliminary data.</text>
</comment>
<evidence type="ECO:0000256" key="1">
    <source>
        <dbReference type="ARBA" id="ARBA00004651"/>
    </source>
</evidence>
<evidence type="ECO:0000256" key="8">
    <source>
        <dbReference type="SAM" id="SignalP"/>
    </source>
</evidence>
<gene>
    <name evidence="11" type="ORF">GO621_10185</name>
</gene>
<name>A0A7K1SX41_9SPHI</name>
<evidence type="ECO:0000256" key="3">
    <source>
        <dbReference type="ARBA" id="ARBA00022475"/>
    </source>
</evidence>
<evidence type="ECO:0000256" key="4">
    <source>
        <dbReference type="ARBA" id="ARBA00022692"/>
    </source>
</evidence>
<keyword evidence="3" id="KW-1003">Cell membrane</keyword>
<keyword evidence="6 7" id="KW-0472">Membrane</keyword>
<feature type="transmembrane region" description="Helical" evidence="7">
    <location>
        <begin position="352"/>
        <end position="373"/>
    </location>
</feature>
<dbReference type="GO" id="GO:0005886">
    <property type="term" value="C:plasma membrane"/>
    <property type="evidence" value="ECO:0007669"/>
    <property type="project" value="UniProtKB-SubCell"/>
</dbReference>
<keyword evidence="4 7" id="KW-0812">Transmembrane</keyword>
<accession>A0A7K1SX41</accession>
<dbReference type="Gene3D" id="2.30.30.60">
    <property type="match status" value="1"/>
</dbReference>
<dbReference type="EMBL" id="WPIK01000008">
    <property type="protein sequence ID" value="MVN21905.1"/>
    <property type="molecule type" value="Genomic_DNA"/>
</dbReference>
<dbReference type="RefSeq" id="WP_157566657.1">
    <property type="nucleotide sequence ID" value="NZ_WPIK01000008.1"/>
</dbReference>
<evidence type="ECO:0000256" key="6">
    <source>
        <dbReference type="ARBA" id="ARBA00023136"/>
    </source>
</evidence>
<keyword evidence="12" id="KW-1185">Reference proteome</keyword>
<evidence type="ECO:0000259" key="9">
    <source>
        <dbReference type="Pfam" id="PF00924"/>
    </source>
</evidence>
<evidence type="ECO:0000313" key="12">
    <source>
        <dbReference type="Proteomes" id="UP000462014"/>
    </source>
</evidence>
<dbReference type="InterPro" id="IPR023408">
    <property type="entry name" value="MscS_beta-dom_sf"/>
</dbReference>
<dbReference type="InterPro" id="IPR011066">
    <property type="entry name" value="MscS_channel_C_sf"/>
</dbReference>
<comment type="subcellular location">
    <subcellularLocation>
        <location evidence="1">Cell membrane</location>
        <topology evidence="1">Multi-pass membrane protein</topology>
    </subcellularLocation>
</comment>
<feature type="chain" id="PRO_5029544008" evidence="8">
    <location>
        <begin position="31"/>
        <end position="838"/>
    </location>
</feature>
<feature type="transmembrane region" description="Helical" evidence="7">
    <location>
        <begin position="406"/>
        <end position="423"/>
    </location>
</feature>
<dbReference type="Gene3D" id="1.10.287.1260">
    <property type="match status" value="1"/>
</dbReference>
<feature type="transmembrane region" description="Helical" evidence="7">
    <location>
        <begin position="380"/>
        <end position="400"/>
    </location>
</feature>
<protein>
    <submittedName>
        <fullName evidence="11">Mechanosensitive ion channel</fullName>
    </submittedName>
</protein>
<evidence type="ECO:0000256" key="5">
    <source>
        <dbReference type="ARBA" id="ARBA00022989"/>
    </source>
</evidence>
<feature type="transmembrane region" description="Helical" evidence="7">
    <location>
        <begin position="516"/>
        <end position="534"/>
    </location>
</feature>
<dbReference type="SUPFAM" id="SSF82689">
    <property type="entry name" value="Mechanosensitive channel protein MscS (YggB), C-terminal domain"/>
    <property type="match status" value="1"/>
</dbReference>
<feature type="transmembrane region" description="Helical" evidence="7">
    <location>
        <begin position="435"/>
        <end position="454"/>
    </location>
</feature>
<keyword evidence="8" id="KW-0732">Signal</keyword>
<reference evidence="11 12" key="1">
    <citation type="submission" date="2019-12" db="EMBL/GenBank/DDBJ databases">
        <title>Mucilaginibacter sp. HMF7410 genome sequencing and assembly.</title>
        <authorList>
            <person name="Kang H."/>
            <person name="Cha I."/>
            <person name="Kim H."/>
            <person name="Joh K."/>
        </authorList>
    </citation>
    <scope>NUCLEOTIDE SEQUENCE [LARGE SCALE GENOMIC DNA]</scope>
    <source>
        <strain evidence="11 12">HMF7410</strain>
    </source>
</reference>
<dbReference type="InterPro" id="IPR010920">
    <property type="entry name" value="LSM_dom_sf"/>
</dbReference>
<dbReference type="Gene3D" id="3.30.70.100">
    <property type="match status" value="1"/>
</dbReference>
<dbReference type="InterPro" id="IPR052702">
    <property type="entry name" value="MscS-like_channel"/>
</dbReference>
<feature type="transmembrane region" description="Helical" evidence="7">
    <location>
        <begin position="636"/>
        <end position="657"/>
    </location>
</feature>
<dbReference type="PANTHER" id="PTHR30347:SF1">
    <property type="entry name" value="MECHANOSENSITIVE CHANNEL MSCK"/>
    <property type="match status" value="1"/>
</dbReference>
<feature type="transmembrane region" description="Helical" evidence="7">
    <location>
        <begin position="567"/>
        <end position="588"/>
    </location>
</feature>
<evidence type="ECO:0000259" key="10">
    <source>
        <dbReference type="Pfam" id="PF21082"/>
    </source>
</evidence>
<evidence type="ECO:0000313" key="11">
    <source>
        <dbReference type="EMBL" id="MVN21905.1"/>
    </source>
</evidence>